<keyword evidence="3 6" id="KW-0812">Transmembrane</keyword>
<accession>A0A1N6SYK7</accession>
<comment type="similarity">
    <text evidence="2">Belongs to the UPF0382 family.</text>
</comment>
<feature type="transmembrane region" description="Helical" evidence="6">
    <location>
        <begin position="67"/>
        <end position="91"/>
    </location>
</feature>
<evidence type="ECO:0000313" key="8">
    <source>
        <dbReference type="Proteomes" id="UP000186895"/>
    </source>
</evidence>
<evidence type="ECO:0000256" key="6">
    <source>
        <dbReference type="SAM" id="Phobius"/>
    </source>
</evidence>
<dbReference type="PANTHER" id="PTHR43461:SF1">
    <property type="entry name" value="TRANSMEMBRANE PROTEIN 256"/>
    <property type="match status" value="1"/>
</dbReference>
<reference evidence="7 8" key="1">
    <citation type="submission" date="2017-01" db="EMBL/GenBank/DDBJ databases">
        <authorList>
            <person name="Mah S.A."/>
            <person name="Swanson W.J."/>
            <person name="Moy G.W."/>
            <person name="Vacquier V.D."/>
        </authorList>
    </citation>
    <scope>NUCLEOTIDE SEQUENCE [LARGE SCALE GENOMIC DNA]</scope>
    <source>
        <strain evidence="7 8">DSM 7027</strain>
    </source>
</reference>
<gene>
    <name evidence="7" type="ORF">SAMN05421647_10538</name>
</gene>
<name>A0A1N6SYK7_9GAMM</name>
<comment type="subcellular location">
    <subcellularLocation>
        <location evidence="1">Membrane</location>
        <topology evidence="1">Multi-pass membrane protein</topology>
    </subcellularLocation>
</comment>
<dbReference type="EMBL" id="FTMN01000005">
    <property type="protein sequence ID" value="SIQ46208.1"/>
    <property type="molecule type" value="Genomic_DNA"/>
</dbReference>
<feature type="transmembrane region" description="Helical" evidence="6">
    <location>
        <begin position="40"/>
        <end position="60"/>
    </location>
</feature>
<evidence type="ECO:0000256" key="2">
    <source>
        <dbReference type="ARBA" id="ARBA00009694"/>
    </source>
</evidence>
<evidence type="ECO:0000256" key="1">
    <source>
        <dbReference type="ARBA" id="ARBA00004141"/>
    </source>
</evidence>
<evidence type="ECO:0000256" key="5">
    <source>
        <dbReference type="ARBA" id="ARBA00023136"/>
    </source>
</evidence>
<dbReference type="AlphaFoldDB" id="A0A1N6SYK7"/>
<keyword evidence="8" id="KW-1185">Reference proteome</keyword>
<dbReference type="InterPro" id="IPR006696">
    <property type="entry name" value="DUF423"/>
</dbReference>
<evidence type="ECO:0000256" key="4">
    <source>
        <dbReference type="ARBA" id="ARBA00022989"/>
    </source>
</evidence>
<feature type="transmembrane region" description="Helical" evidence="6">
    <location>
        <begin position="97"/>
        <end position="121"/>
    </location>
</feature>
<dbReference type="Proteomes" id="UP000186895">
    <property type="component" value="Unassembled WGS sequence"/>
</dbReference>
<dbReference type="PANTHER" id="PTHR43461">
    <property type="entry name" value="TRANSMEMBRANE PROTEIN 256"/>
    <property type="match status" value="1"/>
</dbReference>
<sequence length="133" mass="14219">MSARLILILAALMGALAVMLGAFAAHGLRDQLSPRLLEVFRTGVDYQFWHVLALLAVGLLQQHQRRLGFSISAGAFLLGILLFSGSLFVLALSGVHWLGAITPLGGTAFIIGWLCLAVTLVKQGKEHADSGKR</sequence>
<keyword evidence="4 6" id="KW-1133">Transmembrane helix</keyword>
<dbReference type="STRING" id="49186.SAMN05421647_10538"/>
<evidence type="ECO:0000313" key="7">
    <source>
        <dbReference type="EMBL" id="SIQ46208.1"/>
    </source>
</evidence>
<dbReference type="eggNOG" id="COG2363">
    <property type="taxonomic scope" value="Bacteria"/>
</dbReference>
<protein>
    <submittedName>
        <fullName evidence="7">Uncharacterized membrane protein YgdD, TMEM256/DUF423 family</fullName>
    </submittedName>
</protein>
<evidence type="ECO:0000256" key="3">
    <source>
        <dbReference type="ARBA" id="ARBA00022692"/>
    </source>
</evidence>
<proteinExistence type="inferred from homology"/>
<dbReference type="RefSeq" id="WP_076462946.1">
    <property type="nucleotide sequence ID" value="NZ_FTMN01000005.1"/>
</dbReference>
<dbReference type="GO" id="GO:0005886">
    <property type="term" value="C:plasma membrane"/>
    <property type="evidence" value="ECO:0007669"/>
    <property type="project" value="TreeGrafter"/>
</dbReference>
<organism evidence="7 8">
    <name type="scientific">Marinobacterium stanieri</name>
    <dbReference type="NCBI Taxonomy" id="49186"/>
    <lineage>
        <taxon>Bacteria</taxon>
        <taxon>Pseudomonadati</taxon>
        <taxon>Pseudomonadota</taxon>
        <taxon>Gammaproteobacteria</taxon>
        <taxon>Oceanospirillales</taxon>
        <taxon>Oceanospirillaceae</taxon>
        <taxon>Marinobacterium</taxon>
    </lineage>
</organism>
<dbReference type="Pfam" id="PF04241">
    <property type="entry name" value="DUF423"/>
    <property type="match status" value="1"/>
</dbReference>
<keyword evidence="5 6" id="KW-0472">Membrane</keyword>